<feature type="region of interest" description="Disordered" evidence="6">
    <location>
        <begin position="1"/>
        <end position="33"/>
    </location>
</feature>
<dbReference type="InterPro" id="IPR036322">
    <property type="entry name" value="WD40_repeat_dom_sf"/>
</dbReference>
<feature type="compositionally biased region" description="Acidic residues" evidence="6">
    <location>
        <begin position="1856"/>
        <end position="1866"/>
    </location>
</feature>
<keyword evidence="8" id="KW-1185">Reference proteome</keyword>
<keyword evidence="5" id="KW-0539">Nucleus</keyword>
<comment type="subcellular location">
    <subcellularLocation>
        <location evidence="1">Nucleus</location>
    </subcellularLocation>
</comment>
<keyword evidence="4" id="KW-0833">Ubl conjugation pathway</keyword>
<evidence type="ECO:0000256" key="4">
    <source>
        <dbReference type="ARBA" id="ARBA00022786"/>
    </source>
</evidence>
<evidence type="ECO:0000256" key="6">
    <source>
        <dbReference type="SAM" id="MobiDB-lite"/>
    </source>
</evidence>
<dbReference type="PANTHER" id="PTHR13129">
    <property type="entry name" value="VPRBP PROTEIN-RELATED"/>
    <property type="match status" value="1"/>
</dbReference>
<dbReference type="GO" id="GO:0005634">
    <property type="term" value="C:nucleus"/>
    <property type="evidence" value="ECO:0007669"/>
    <property type="project" value="UniProtKB-SubCell"/>
</dbReference>
<evidence type="ECO:0008006" key="9">
    <source>
        <dbReference type="Google" id="ProtNLM"/>
    </source>
</evidence>
<name>A0A8T0QS45_PANVG</name>
<dbReference type="SUPFAM" id="SSF50978">
    <property type="entry name" value="WD40 repeat-like"/>
    <property type="match status" value="1"/>
</dbReference>
<reference evidence="7" key="1">
    <citation type="submission" date="2020-05" db="EMBL/GenBank/DDBJ databases">
        <title>WGS assembly of Panicum virgatum.</title>
        <authorList>
            <person name="Lovell J.T."/>
            <person name="Jenkins J."/>
            <person name="Shu S."/>
            <person name="Juenger T.E."/>
            <person name="Schmutz J."/>
        </authorList>
    </citation>
    <scope>NUCLEOTIDE SEQUENCE</scope>
    <source>
        <strain evidence="7">AP13</strain>
    </source>
</reference>
<comment type="caution">
    <text evidence="7">The sequence shown here is derived from an EMBL/GenBank/DDBJ whole genome shotgun (WGS) entry which is preliminary data.</text>
</comment>
<feature type="compositionally biased region" description="Basic and acidic residues" evidence="6">
    <location>
        <begin position="235"/>
        <end position="253"/>
    </location>
</feature>
<feature type="region of interest" description="Disordered" evidence="6">
    <location>
        <begin position="301"/>
        <end position="323"/>
    </location>
</feature>
<dbReference type="InterPro" id="IPR016024">
    <property type="entry name" value="ARM-type_fold"/>
</dbReference>
<dbReference type="InterPro" id="IPR006594">
    <property type="entry name" value="LisH"/>
</dbReference>
<evidence type="ECO:0000256" key="1">
    <source>
        <dbReference type="ARBA" id="ARBA00004123"/>
    </source>
</evidence>
<dbReference type="Proteomes" id="UP000823388">
    <property type="component" value="Chromosome 7K"/>
</dbReference>
<evidence type="ECO:0000256" key="3">
    <source>
        <dbReference type="ARBA" id="ARBA00008845"/>
    </source>
</evidence>
<feature type="compositionally biased region" description="Acidic residues" evidence="6">
    <location>
        <begin position="1810"/>
        <end position="1832"/>
    </location>
</feature>
<dbReference type="Gene3D" id="2.130.10.10">
    <property type="entry name" value="YVTN repeat-like/Quinoprotein amine dehydrogenase"/>
    <property type="match status" value="1"/>
</dbReference>
<accession>A0A8T0QS45</accession>
<dbReference type="GO" id="GO:0080008">
    <property type="term" value="C:Cul4-RING E3 ubiquitin ligase complex"/>
    <property type="evidence" value="ECO:0007669"/>
    <property type="project" value="TreeGrafter"/>
</dbReference>
<evidence type="ECO:0000313" key="8">
    <source>
        <dbReference type="Proteomes" id="UP000823388"/>
    </source>
</evidence>
<dbReference type="InterPro" id="IPR033270">
    <property type="entry name" value="VPRBP/DCAF1"/>
</dbReference>
<protein>
    <recommendedName>
        <fullName evidence="9">LisH domain-containing protein</fullName>
    </recommendedName>
</protein>
<comment type="pathway">
    <text evidence="2">Protein modification; protein ubiquitination.</text>
</comment>
<dbReference type="SUPFAM" id="SSF48371">
    <property type="entry name" value="ARM repeat"/>
    <property type="match status" value="2"/>
</dbReference>
<evidence type="ECO:0000313" key="7">
    <source>
        <dbReference type="EMBL" id="KAG2575926.1"/>
    </source>
</evidence>
<dbReference type="EMBL" id="CM029049">
    <property type="protein sequence ID" value="KAG2575926.1"/>
    <property type="molecule type" value="Genomic_DNA"/>
</dbReference>
<feature type="region of interest" description="Disordered" evidence="6">
    <location>
        <begin position="229"/>
        <end position="260"/>
    </location>
</feature>
<dbReference type="GO" id="GO:0016567">
    <property type="term" value="P:protein ubiquitination"/>
    <property type="evidence" value="ECO:0007669"/>
    <property type="project" value="InterPro"/>
</dbReference>
<dbReference type="PANTHER" id="PTHR13129:SF4">
    <property type="entry name" value="DDB1- AND CUL4-ASSOCIATED FACTOR 1"/>
    <property type="match status" value="1"/>
</dbReference>
<proteinExistence type="inferred from homology"/>
<evidence type="ECO:0000256" key="5">
    <source>
        <dbReference type="ARBA" id="ARBA00023242"/>
    </source>
</evidence>
<gene>
    <name evidence="7" type="ORF">PVAP13_7KG361500</name>
</gene>
<dbReference type="InterPro" id="IPR001680">
    <property type="entry name" value="WD40_rpt"/>
</dbReference>
<organism evidence="7 8">
    <name type="scientific">Panicum virgatum</name>
    <name type="common">Blackwell switchgrass</name>
    <dbReference type="NCBI Taxonomy" id="38727"/>
    <lineage>
        <taxon>Eukaryota</taxon>
        <taxon>Viridiplantae</taxon>
        <taxon>Streptophyta</taxon>
        <taxon>Embryophyta</taxon>
        <taxon>Tracheophyta</taxon>
        <taxon>Spermatophyta</taxon>
        <taxon>Magnoliopsida</taxon>
        <taxon>Liliopsida</taxon>
        <taxon>Poales</taxon>
        <taxon>Poaceae</taxon>
        <taxon>PACMAD clade</taxon>
        <taxon>Panicoideae</taxon>
        <taxon>Panicodae</taxon>
        <taxon>Paniceae</taxon>
        <taxon>Panicinae</taxon>
        <taxon>Panicum</taxon>
        <taxon>Panicum sect. Hiantes</taxon>
    </lineage>
</organism>
<feature type="compositionally biased region" description="Polar residues" evidence="6">
    <location>
        <begin position="996"/>
        <end position="1007"/>
    </location>
</feature>
<evidence type="ECO:0000256" key="2">
    <source>
        <dbReference type="ARBA" id="ARBA00004906"/>
    </source>
</evidence>
<dbReference type="FunFam" id="2.130.10.10:FF:000366">
    <property type="entry name" value="DDB1-and CUL4-associated factor homolog 1"/>
    <property type="match status" value="1"/>
</dbReference>
<sequence length="1933" mass="210625">MPEMDPNELAPAPAPAPAPARDEPSSAPPQEDEEALLARAQNVISRILEREHDPNPRLLRTLATMCEHHEARYLHLSASNPTPNSTNTRSTYTIGKLANLFRDNDDFYELVFCKFLSNTSYSVAIRAAAARLLLSCHSTWTPQYPHAFEDSIIDNVKKWVTDDSEASSECEWQYLGRNKPTDAEMLRTYAIGLLAMALCSGGQLVEDVLNMGVSAKLMRFLRVRVLGDASSSQKDSNHPQDTKHPRGRDDSRGKSRLAQDVSRLDGTRVGCGILTDLTAEKYNEPGFGMRQVHGERLMDDTVASSDNSDAPEADRVNDRSYGTSTCDVKSKFGERHSVIRLAKDEDISENGELLKRKLNRATSRLRVKGKAGESLPESEIMPLSPTSGLRIGGRAIRDRNAVGVDDPKKATDVNDRSAGLESFNAISREEYEDRFRDCIIGLKDISDLVLKAVRAAESEARSANTPDEAVKAAGDAAAELVKSAALEVWKSESNGDAVVLAAEKAASAVVEAAVSTSVSRSSNQVGEQCVVEEAMQTSKDQDLENFVISDQGQLLQLREKYSIQCLQILGEYVEALGPVLHEKGVDVCLTLLQRSMKEREGHHLFALLPDVLKLICALAAHRKFAALFVDRGGIQKILSVPRINQTYMGLSACLFTFGSLQSTMECVCALSSDTLDSVVELALQLLECAQDLARKSAAIFFAAAFVFKAVLDLFDARDGMQKLLDILYGCASGRSGGNSGGLGSSHINQGNDQSPAEALTASEKQVAYHSCVALRQYFRAHLLQLVDSIRPSKSIRSIARNTSSARAGYKPFDISNEAMDAVFRQIQRDRKLGPALVRARWPVLDKFVASNGHMTMLELCKFQAHGDRYLRDLTQYAIGVLHIITLMPHPNVRKPIVHATLSNNRVGMAVLLDAVKSFDYIDHEVICPALNVLVNLVCPPPSISNKPSSTANQQPAAAQALVSESRDRIFEKNISDRNLLANQGESRERSADGNPSERNNALHQGTPCTPVVPSGVVGDRRITLGVGVGGPGLAAQLEQGYRQAREVVRANNGIKILLQLLSSRMVTHPVAIDSIRALACRVLLGLARDDAIAHILTKLQVGKKLSELIRDTSAQSLGGDSGRWQAELTQVAIELIGVLTNSGKETTLAATDAAAPALRRIERAGIAAATPISYHSRELMQLIHEHLLGSGFTATAAMLQKEAGLAPLPLTAAVLPVHQVSALEASSVQQQWPSGRVQGFLSDKTNISTDQSDLRSDSVLPSSKKKALTFSSSFSQRTISPHPISGIRAGNTLKSPVPIGADTGDAETLHKTPLSLPLKRKFVDVKDQSSASSVKRPATADQIYQLSAFQTPAPRKGLSVAVDSPTSFNCGRTNFNNISTDNLDNSQGTPGTVTTTAHPGVNDQQSGNLERMTLDSLVVQYLKHQHRQCPAPVTTLPPLSLVHPHVCPEPSRSLSAPANISARMGSREISRQFSGIQIPRRDRHFIYSRFKQCRVCRDEASLLTCMTFLGDASRVAAGNHTGELRIFDCNTANLLETQTCHQHLVTMMESTYSGGNELILTSSLNEVKIWDAFSVSGGPLHTFEDCKAARFSHSGTLFAALSTDTAQREIQLYDVQTYTLTQRLPDSTNNSISGRGYVQPIIHFSPSDTMLLWNGVLWDTREANPVHQFDQFTDYCGGGFHPAGNEVILNSEVWDLRKFKLLRSVPSLDQTVIKFNGTGDVIYAILRRNLDDVTSSINARRVRHPLFPAFRTIDAVTYSDIATVQIDRCVLDLATEPNDSLIGVVAMDDHQELFSSARLFEVGRKRITDDDSDPEDAGDTDDEDDDDDDNSDDGVPLAPVLEGESDSEDVSNSSDDGGDDDIASSDDIEDFIDDSELDGGGGLLDVMAVVMRMVGYCRFSALRVGGPLLARAWTVVYMLFLGRSCLCSLTLLM</sequence>
<dbReference type="SMART" id="SM00320">
    <property type="entry name" value="WD40"/>
    <property type="match status" value="3"/>
</dbReference>
<feature type="region of interest" description="Disordered" evidence="6">
    <location>
        <begin position="1805"/>
        <end position="1866"/>
    </location>
</feature>
<dbReference type="PROSITE" id="PS50896">
    <property type="entry name" value="LISH"/>
    <property type="match status" value="1"/>
</dbReference>
<dbReference type="InterPro" id="IPR015943">
    <property type="entry name" value="WD40/YVTN_repeat-like_dom_sf"/>
</dbReference>
<dbReference type="SMART" id="SM00667">
    <property type="entry name" value="LisH"/>
    <property type="match status" value="1"/>
</dbReference>
<feature type="region of interest" description="Disordered" evidence="6">
    <location>
        <begin position="980"/>
        <end position="1010"/>
    </location>
</feature>
<comment type="similarity">
    <text evidence="3">Belongs to the VPRBP/DCAF1 family.</text>
</comment>